<dbReference type="InterPro" id="IPR050248">
    <property type="entry name" value="Polysacc_deacetylase_ArnD"/>
</dbReference>
<dbReference type="AlphaFoldDB" id="A0A1Z4BNU6"/>
<protein>
    <submittedName>
        <fullName evidence="3">Polysaccharide deacetylase</fullName>
    </submittedName>
</protein>
<organism evidence="3 4">
    <name type="scientific">Capnocytophaga endodontalis</name>
    <dbReference type="NCBI Taxonomy" id="2708117"/>
    <lineage>
        <taxon>Bacteria</taxon>
        <taxon>Pseudomonadati</taxon>
        <taxon>Bacteroidota</taxon>
        <taxon>Flavobacteriia</taxon>
        <taxon>Flavobacteriales</taxon>
        <taxon>Flavobacteriaceae</taxon>
        <taxon>Capnocytophaga</taxon>
    </lineage>
</organism>
<dbReference type="SUPFAM" id="SSF88713">
    <property type="entry name" value="Glycoside hydrolase/deacetylase"/>
    <property type="match status" value="1"/>
</dbReference>
<evidence type="ECO:0000313" key="4">
    <source>
        <dbReference type="Proteomes" id="UP000197007"/>
    </source>
</evidence>
<accession>A0A1Z4BNU6</accession>
<reference evidence="4" key="1">
    <citation type="submission" date="2017-06" db="EMBL/GenBank/DDBJ databases">
        <title>Complete genome sequence of Capnocytophaga sp. KCOM 1579 (=ChDC OS43) isolated from a human refractory periapical abscess lesion.</title>
        <authorList>
            <person name="Kook J.-K."/>
            <person name="Park S.-N."/>
            <person name="Lim Y.K."/>
            <person name="Roh H."/>
        </authorList>
    </citation>
    <scope>NUCLEOTIDE SEQUENCE [LARGE SCALE GENOMIC DNA]</scope>
    <source>
        <strain evidence="4">ChDC OS43</strain>
    </source>
</reference>
<dbReference type="InterPro" id="IPR002509">
    <property type="entry name" value="NODB_dom"/>
</dbReference>
<evidence type="ECO:0000259" key="2">
    <source>
        <dbReference type="PROSITE" id="PS51677"/>
    </source>
</evidence>
<evidence type="ECO:0000256" key="1">
    <source>
        <dbReference type="SAM" id="Phobius"/>
    </source>
</evidence>
<keyword evidence="1" id="KW-1133">Transmembrane helix</keyword>
<dbReference type="GO" id="GO:0016810">
    <property type="term" value="F:hydrolase activity, acting on carbon-nitrogen (but not peptide) bonds"/>
    <property type="evidence" value="ECO:0007669"/>
    <property type="project" value="InterPro"/>
</dbReference>
<name>A0A1Z4BNU6_9FLAO</name>
<feature type="domain" description="NodB homology" evidence="2">
    <location>
        <begin position="64"/>
        <end position="239"/>
    </location>
</feature>
<feature type="transmembrane region" description="Helical" evidence="1">
    <location>
        <begin position="28"/>
        <end position="52"/>
    </location>
</feature>
<keyword evidence="1" id="KW-0472">Membrane</keyword>
<dbReference type="PANTHER" id="PTHR10587">
    <property type="entry name" value="GLYCOSYL TRANSFERASE-RELATED"/>
    <property type="match status" value="1"/>
</dbReference>
<keyword evidence="1" id="KW-0812">Transmembrane</keyword>
<dbReference type="InterPro" id="IPR011330">
    <property type="entry name" value="Glyco_hydro/deAcase_b/a-brl"/>
</dbReference>
<keyword evidence="4" id="KW-1185">Reference proteome</keyword>
<dbReference type="PROSITE" id="PS51677">
    <property type="entry name" value="NODB"/>
    <property type="match status" value="1"/>
</dbReference>
<dbReference type="Proteomes" id="UP000197007">
    <property type="component" value="Chromosome"/>
</dbReference>
<dbReference type="KEGG" id="capn:CBG49_07345"/>
<dbReference type="GO" id="GO:0005975">
    <property type="term" value="P:carbohydrate metabolic process"/>
    <property type="evidence" value="ECO:0007669"/>
    <property type="project" value="InterPro"/>
</dbReference>
<dbReference type="CDD" id="cd10917">
    <property type="entry name" value="CE4_NodB_like_6s_7s"/>
    <property type="match status" value="1"/>
</dbReference>
<dbReference type="EMBL" id="CP022022">
    <property type="protein sequence ID" value="ASF42903.1"/>
    <property type="molecule type" value="Genomic_DNA"/>
</dbReference>
<dbReference type="RefSeq" id="WP_088593986.1">
    <property type="nucleotide sequence ID" value="NZ_CP022022.1"/>
</dbReference>
<proteinExistence type="predicted"/>
<dbReference type="Gene3D" id="3.20.20.370">
    <property type="entry name" value="Glycoside hydrolase/deacetylase"/>
    <property type="match status" value="1"/>
</dbReference>
<feature type="transmembrane region" description="Helical" evidence="1">
    <location>
        <begin position="5"/>
        <end position="22"/>
    </location>
</feature>
<evidence type="ECO:0000313" key="3">
    <source>
        <dbReference type="EMBL" id="ASF42903.1"/>
    </source>
</evidence>
<sequence>MNKHFYTSVIFVIAIGTCPLWQAPLYVYILLVILFLGIISWGVFDIRLSYFVKTQYFLKGRPAKTVALTFDDGPSELTPQFLDLLQQYNAKAVFFCVGEQIQKYPEVVKRMQAEGHLVANHTFTHQPKNILHAKALANEIRHTDEVLAHLDIVTPYFRPPYGITSPPVARAIRATAKKAIGWDVRSLDTIILNEDKLFHRIVRKLTNGNIILMHDRLPHTLTVLERLLQYLKENNYTITNNLE</sequence>
<dbReference type="Pfam" id="PF01522">
    <property type="entry name" value="Polysacc_deac_1"/>
    <property type="match status" value="1"/>
</dbReference>
<gene>
    <name evidence="3" type="ORF">CBG49_07345</name>
</gene>